<feature type="chain" id="PRO_5047421753" description="peptidylprolyl isomerase" evidence="7">
    <location>
        <begin position="16"/>
        <end position="284"/>
    </location>
</feature>
<evidence type="ECO:0000256" key="3">
    <source>
        <dbReference type="ARBA" id="ARBA00013194"/>
    </source>
</evidence>
<dbReference type="GO" id="GO:0016853">
    <property type="term" value="F:isomerase activity"/>
    <property type="evidence" value="ECO:0007669"/>
    <property type="project" value="UniProtKB-KW"/>
</dbReference>
<dbReference type="RefSeq" id="WP_376852762.1">
    <property type="nucleotide sequence ID" value="NZ_JBHSMF010000015.1"/>
</dbReference>
<reference evidence="10" key="1">
    <citation type="journal article" date="2019" name="Int. J. Syst. Evol. Microbiol.">
        <title>The Global Catalogue of Microorganisms (GCM) 10K type strain sequencing project: providing services to taxonomists for standard genome sequencing and annotation.</title>
        <authorList>
            <consortium name="The Broad Institute Genomics Platform"/>
            <consortium name="The Broad Institute Genome Sequencing Center for Infectious Disease"/>
            <person name="Wu L."/>
            <person name="Ma J."/>
        </authorList>
    </citation>
    <scope>NUCLEOTIDE SEQUENCE [LARGE SCALE GENOMIC DNA]</scope>
    <source>
        <strain evidence="10">CCUG 57401</strain>
    </source>
</reference>
<gene>
    <name evidence="9" type="ORF">ACFPOE_23435</name>
</gene>
<accession>A0ABW0NKG2</accession>
<sequence>MLAALASFASAQVLAADAVLAETKDAKITTMDIKGDALRFPVEVQKANLSKPENVLQIANNLVIRRQLALNAEAAGIAKDPAVMAALHIARDKVLSDALIAKIDAAAKPKPETVERLALANYKANPERFRAPAETTARHILIKMETPDAKAKAEAILAQLKAGADFASLAREKSEDPGSAVNGGSVGSFPKNTMVAPFEKALDKLEKPGDMSGVVETQFGYHIIKLEGRRPAGIRPYDEVKAALQREVETKILSDARVAEVQKVQDLVKVDKDAISAFAASNSK</sequence>
<dbReference type="EMBL" id="JBHSMF010000015">
    <property type="protein sequence ID" value="MFC5500515.1"/>
    <property type="molecule type" value="Genomic_DNA"/>
</dbReference>
<keyword evidence="5 6" id="KW-0413">Isomerase</keyword>
<dbReference type="InterPro" id="IPR046357">
    <property type="entry name" value="PPIase_dom_sf"/>
</dbReference>
<dbReference type="PROSITE" id="PS01096">
    <property type="entry name" value="PPIC_PPIASE_1"/>
    <property type="match status" value="1"/>
</dbReference>
<dbReference type="PANTHER" id="PTHR47245:SF2">
    <property type="entry name" value="PEPTIDYL-PROLYL CIS-TRANS ISOMERASE HP_0175-RELATED"/>
    <property type="match status" value="1"/>
</dbReference>
<dbReference type="InterPro" id="IPR050245">
    <property type="entry name" value="PrsA_foldase"/>
</dbReference>
<feature type="domain" description="PpiC" evidence="8">
    <location>
        <begin position="132"/>
        <end position="228"/>
    </location>
</feature>
<evidence type="ECO:0000259" key="8">
    <source>
        <dbReference type="PROSITE" id="PS50198"/>
    </source>
</evidence>
<comment type="similarity">
    <text evidence="2">Belongs to the PpiC/parvulin rotamase family.</text>
</comment>
<keyword evidence="10" id="KW-1185">Reference proteome</keyword>
<dbReference type="Gene3D" id="3.10.50.40">
    <property type="match status" value="1"/>
</dbReference>
<evidence type="ECO:0000313" key="9">
    <source>
        <dbReference type="EMBL" id="MFC5500515.1"/>
    </source>
</evidence>
<feature type="signal peptide" evidence="7">
    <location>
        <begin position="1"/>
        <end position="15"/>
    </location>
</feature>
<organism evidence="9 10">
    <name type="scientific">Caenimonas terrae</name>
    <dbReference type="NCBI Taxonomy" id="696074"/>
    <lineage>
        <taxon>Bacteria</taxon>
        <taxon>Pseudomonadati</taxon>
        <taxon>Pseudomonadota</taxon>
        <taxon>Betaproteobacteria</taxon>
        <taxon>Burkholderiales</taxon>
        <taxon>Comamonadaceae</taxon>
        <taxon>Caenimonas</taxon>
    </lineage>
</organism>
<evidence type="ECO:0000256" key="6">
    <source>
        <dbReference type="PROSITE-ProRule" id="PRU00278"/>
    </source>
</evidence>
<dbReference type="PROSITE" id="PS50198">
    <property type="entry name" value="PPIC_PPIASE_2"/>
    <property type="match status" value="1"/>
</dbReference>
<evidence type="ECO:0000256" key="5">
    <source>
        <dbReference type="ARBA" id="ARBA00023235"/>
    </source>
</evidence>
<dbReference type="EC" id="5.2.1.8" evidence="3"/>
<comment type="caution">
    <text evidence="9">The sequence shown here is derived from an EMBL/GenBank/DDBJ whole genome shotgun (WGS) entry which is preliminary data.</text>
</comment>
<evidence type="ECO:0000256" key="2">
    <source>
        <dbReference type="ARBA" id="ARBA00007656"/>
    </source>
</evidence>
<name>A0ABW0NKG2_9BURK</name>
<dbReference type="SUPFAM" id="SSF54534">
    <property type="entry name" value="FKBP-like"/>
    <property type="match status" value="1"/>
</dbReference>
<dbReference type="InterPro" id="IPR023058">
    <property type="entry name" value="PPIase_PpiC_CS"/>
</dbReference>
<comment type="catalytic activity">
    <reaction evidence="1">
        <text>[protein]-peptidylproline (omega=180) = [protein]-peptidylproline (omega=0)</text>
        <dbReference type="Rhea" id="RHEA:16237"/>
        <dbReference type="Rhea" id="RHEA-COMP:10747"/>
        <dbReference type="Rhea" id="RHEA-COMP:10748"/>
        <dbReference type="ChEBI" id="CHEBI:83833"/>
        <dbReference type="ChEBI" id="CHEBI:83834"/>
        <dbReference type="EC" id="5.2.1.8"/>
    </reaction>
</comment>
<dbReference type="Proteomes" id="UP001596037">
    <property type="component" value="Unassembled WGS sequence"/>
</dbReference>
<dbReference type="InterPro" id="IPR000297">
    <property type="entry name" value="PPIase_PpiC"/>
</dbReference>
<evidence type="ECO:0000256" key="7">
    <source>
        <dbReference type="SAM" id="SignalP"/>
    </source>
</evidence>
<evidence type="ECO:0000313" key="10">
    <source>
        <dbReference type="Proteomes" id="UP001596037"/>
    </source>
</evidence>
<evidence type="ECO:0000256" key="1">
    <source>
        <dbReference type="ARBA" id="ARBA00000971"/>
    </source>
</evidence>
<protein>
    <recommendedName>
        <fullName evidence="3">peptidylprolyl isomerase</fullName>
        <ecNumber evidence="3">5.2.1.8</ecNumber>
    </recommendedName>
</protein>
<keyword evidence="7" id="KW-0732">Signal</keyword>
<evidence type="ECO:0000256" key="4">
    <source>
        <dbReference type="ARBA" id="ARBA00023110"/>
    </source>
</evidence>
<proteinExistence type="inferred from homology"/>
<dbReference type="PANTHER" id="PTHR47245">
    <property type="entry name" value="PEPTIDYLPROLYL ISOMERASE"/>
    <property type="match status" value="1"/>
</dbReference>
<keyword evidence="4 6" id="KW-0697">Rotamase</keyword>
<dbReference type="Pfam" id="PF13616">
    <property type="entry name" value="Rotamase_3"/>
    <property type="match status" value="1"/>
</dbReference>